<keyword evidence="3" id="KW-0862">Zinc</keyword>
<feature type="compositionally biased region" description="Polar residues" evidence="5">
    <location>
        <begin position="14"/>
        <end position="30"/>
    </location>
</feature>
<dbReference type="EMBL" id="KE145370">
    <property type="protein sequence ID" value="EPE27172.1"/>
    <property type="molecule type" value="Genomic_DNA"/>
</dbReference>
<evidence type="ECO:0000256" key="5">
    <source>
        <dbReference type="SAM" id="MobiDB-lite"/>
    </source>
</evidence>
<evidence type="ECO:0000256" key="2">
    <source>
        <dbReference type="ARBA" id="ARBA00022771"/>
    </source>
</evidence>
<dbReference type="PROSITE" id="PS50089">
    <property type="entry name" value="ZF_RING_2"/>
    <property type="match status" value="1"/>
</dbReference>
<feature type="region of interest" description="Disordered" evidence="5">
    <location>
        <begin position="1"/>
        <end position="30"/>
    </location>
</feature>
<accession>S3CKX2</accession>
<evidence type="ECO:0000313" key="8">
    <source>
        <dbReference type="Proteomes" id="UP000016922"/>
    </source>
</evidence>
<reference evidence="7 8" key="1">
    <citation type="journal article" date="2013" name="BMC Genomics">
        <title>Genomics-driven discovery of the pneumocandin biosynthetic gene cluster in the fungus Glarea lozoyensis.</title>
        <authorList>
            <person name="Chen L."/>
            <person name="Yue Q."/>
            <person name="Zhang X."/>
            <person name="Xiang M."/>
            <person name="Wang C."/>
            <person name="Li S."/>
            <person name="Che Y."/>
            <person name="Ortiz-Lopez F.J."/>
            <person name="Bills G.F."/>
            <person name="Liu X."/>
            <person name="An Z."/>
        </authorList>
    </citation>
    <scope>NUCLEOTIDE SEQUENCE [LARGE SCALE GENOMIC DNA]</scope>
    <source>
        <strain evidence="8">ATCC 20868 / MF5171</strain>
    </source>
</reference>
<keyword evidence="1" id="KW-0479">Metal-binding</keyword>
<evidence type="ECO:0000256" key="4">
    <source>
        <dbReference type="PROSITE-ProRule" id="PRU00175"/>
    </source>
</evidence>
<dbReference type="SMART" id="SM00184">
    <property type="entry name" value="RING"/>
    <property type="match status" value="1"/>
</dbReference>
<dbReference type="Proteomes" id="UP000016922">
    <property type="component" value="Unassembled WGS sequence"/>
</dbReference>
<sequence length="241" mass="27491">MSNLSTDAKVGESAKNNTEESSTNVATNVPDTTNEEKMCPICHETIETSTTIWPCRHEYCYTCIITFFASVGSYSAKHCPMYRGIVELLTYEKLKDGVLTCELEFIDTRTASDMVYGISLTEEESKARWNDFARKEIEAIKRKFLQQLLSQPKVKVSILEVAVTHYLDSTLQGDAAQPGIRYQLKSSDCLYLEELLRIRGVPERDNSDEEGRVRIVYRRLQHIKINLAYGFPRAADARRDL</sequence>
<dbReference type="OrthoDB" id="21204at2759"/>
<dbReference type="SUPFAM" id="SSF57850">
    <property type="entry name" value="RING/U-box"/>
    <property type="match status" value="1"/>
</dbReference>
<dbReference type="KEGG" id="glz:GLAREA_03086"/>
<evidence type="ECO:0000313" key="7">
    <source>
        <dbReference type="EMBL" id="EPE27172.1"/>
    </source>
</evidence>
<dbReference type="PROSITE" id="PS00518">
    <property type="entry name" value="ZF_RING_1"/>
    <property type="match status" value="1"/>
</dbReference>
<gene>
    <name evidence="7" type="ORF">GLAREA_03086</name>
</gene>
<dbReference type="InterPro" id="IPR017907">
    <property type="entry name" value="Znf_RING_CS"/>
</dbReference>
<keyword evidence="2 4" id="KW-0863">Zinc-finger</keyword>
<evidence type="ECO:0000256" key="1">
    <source>
        <dbReference type="ARBA" id="ARBA00022723"/>
    </source>
</evidence>
<evidence type="ECO:0000256" key="3">
    <source>
        <dbReference type="ARBA" id="ARBA00022833"/>
    </source>
</evidence>
<name>S3CKX2_GLAL2</name>
<dbReference type="RefSeq" id="XP_008086362.1">
    <property type="nucleotide sequence ID" value="XM_008088171.1"/>
</dbReference>
<dbReference type="InterPro" id="IPR013083">
    <property type="entry name" value="Znf_RING/FYVE/PHD"/>
</dbReference>
<protein>
    <submittedName>
        <fullName evidence="7">RING/U-box</fullName>
    </submittedName>
</protein>
<dbReference type="HOGENOM" id="CLU_1151889_0_0_1"/>
<organism evidence="7 8">
    <name type="scientific">Glarea lozoyensis (strain ATCC 20868 / MF5171)</name>
    <dbReference type="NCBI Taxonomy" id="1116229"/>
    <lineage>
        <taxon>Eukaryota</taxon>
        <taxon>Fungi</taxon>
        <taxon>Dikarya</taxon>
        <taxon>Ascomycota</taxon>
        <taxon>Pezizomycotina</taxon>
        <taxon>Leotiomycetes</taxon>
        <taxon>Helotiales</taxon>
        <taxon>Helotiaceae</taxon>
        <taxon>Glarea</taxon>
    </lineage>
</organism>
<evidence type="ECO:0000259" key="6">
    <source>
        <dbReference type="PROSITE" id="PS50089"/>
    </source>
</evidence>
<dbReference type="Pfam" id="PF00097">
    <property type="entry name" value="zf-C3HC4"/>
    <property type="match status" value="1"/>
</dbReference>
<dbReference type="InterPro" id="IPR018957">
    <property type="entry name" value="Znf_C3HC4_RING-type"/>
</dbReference>
<dbReference type="Gene3D" id="3.30.40.10">
    <property type="entry name" value="Zinc/RING finger domain, C3HC4 (zinc finger)"/>
    <property type="match status" value="1"/>
</dbReference>
<proteinExistence type="predicted"/>
<dbReference type="GeneID" id="19462142"/>
<feature type="domain" description="RING-type" evidence="6">
    <location>
        <begin position="39"/>
        <end position="83"/>
    </location>
</feature>
<keyword evidence="8" id="KW-1185">Reference proteome</keyword>
<dbReference type="AlphaFoldDB" id="S3CKX2"/>
<dbReference type="InterPro" id="IPR001841">
    <property type="entry name" value="Znf_RING"/>
</dbReference>
<dbReference type="GO" id="GO:0008270">
    <property type="term" value="F:zinc ion binding"/>
    <property type="evidence" value="ECO:0007669"/>
    <property type="project" value="UniProtKB-KW"/>
</dbReference>